<organism evidence="2">
    <name type="scientific">Klebsiella pneumoniae</name>
    <dbReference type="NCBI Taxonomy" id="573"/>
    <lineage>
        <taxon>Bacteria</taxon>
        <taxon>Pseudomonadati</taxon>
        <taxon>Pseudomonadota</taxon>
        <taxon>Gammaproteobacteria</taxon>
        <taxon>Enterobacterales</taxon>
        <taxon>Enterobacteriaceae</taxon>
        <taxon>Klebsiella/Raoultella group</taxon>
        <taxon>Klebsiella</taxon>
        <taxon>Klebsiella pneumoniae complex</taxon>
    </lineage>
</organism>
<protein>
    <submittedName>
        <fullName evidence="2">Colanic acid biosynthesis protein</fullName>
    </submittedName>
</protein>
<dbReference type="Pfam" id="PF04230">
    <property type="entry name" value="PS_pyruv_trans"/>
    <property type="match status" value="1"/>
</dbReference>
<reference evidence="2" key="1">
    <citation type="submission" date="2016-07" db="EMBL/GenBank/DDBJ databases">
        <authorList>
            <person name="Informatics P."/>
        </authorList>
    </citation>
    <scope>NUCLEOTIDE SEQUENCE</scope>
    <source>
        <strain evidence="2">137</strain>
    </source>
</reference>
<feature type="domain" description="Polysaccharide pyruvyl transferase" evidence="1">
    <location>
        <begin position="13"/>
        <end position="355"/>
    </location>
</feature>
<dbReference type="NCBIfam" id="NF007452">
    <property type="entry name" value="PRK10017.1"/>
    <property type="match status" value="1"/>
</dbReference>
<proteinExistence type="predicted"/>
<dbReference type="EMBL" id="LT603722">
    <property type="protein sequence ID" value="SCA96119.1"/>
    <property type="molecule type" value="Genomic_DNA"/>
</dbReference>
<dbReference type="AlphaFoldDB" id="A0A1C3SZX3"/>
<evidence type="ECO:0000259" key="1">
    <source>
        <dbReference type="Pfam" id="PF04230"/>
    </source>
</evidence>
<sequence>MKLLLVGNHTCGNRGDGAILRGLLDSFRKIEPSVELDIISRYAISSSLLLDEKISIDKLHLAKSKQKNTNLYGKIKNKINAFLLPRILLAHAQKKGLFFRFSLPSYIVDFISDLKQYDAVIQVGGSFFVDLYGTAQFEHVLCSLIAKKNIYLVGHSVGPFENDFFNEVATYSFSNVNKLILREEVSLELMRSAGIPTDKVIMGVDTAFLVDDNKPQAKNYVLEHWLDIISRKPTIAITVRRLAPFDKRLGVSQESYESAIASLVDYYINEGFQVVAFSTCTGIESYNNDDRMIAYAVSRKLKASASDFHIVMDEINDLQLGYLLKECVLTVGTRLHSAIISINFGTPAVAINYEHKSLGVMRGLGMNQLSADLQELLNGKIIDKINYILENYTELNDNLKVKVSTTRNIGLDISKNILDEIG</sequence>
<reference evidence="2" key="2">
    <citation type="submission" date="2016-08" db="EMBL/GenBank/DDBJ databases">
        <title>Klebsiella loci capsule.</title>
        <authorList>
            <person name="Holt K.E."/>
            <person name="Thomson N.R."/>
        </authorList>
    </citation>
    <scope>NUCLEOTIDE SEQUENCE</scope>
    <source>
        <strain evidence="2">137</strain>
    </source>
</reference>
<accession>A0A1C3SZX3</accession>
<dbReference type="PANTHER" id="PTHR36836:SF1">
    <property type="entry name" value="COLANIC ACID BIOSYNTHESIS PROTEIN WCAK"/>
    <property type="match status" value="1"/>
</dbReference>
<evidence type="ECO:0000313" key="2">
    <source>
        <dbReference type="EMBL" id="SCA96119.1"/>
    </source>
</evidence>
<gene>
    <name evidence="2" type="primary">KL148_00011</name>
</gene>
<dbReference type="InterPro" id="IPR007345">
    <property type="entry name" value="Polysacch_pyruvyl_Trfase"/>
</dbReference>
<dbReference type="PANTHER" id="PTHR36836">
    <property type="entry name" value="COLANIC ACID BIOSYNTHESIS PROTEIN WCAK"/>
    <property type="match status" value="1"/>
</dbReference>
<name>A0A1C3SZX3_KLEPN</name>
<dbReference type="RefSeq" id="WP_065518758.1">
    <property type="nucleotide sequence ID" value="NZ_CP100129.1"/>
</dbReference>